<proteinExistence type="predicted"/>
<feature type="region of interest" description="Disordered" evidence="1">
    <location>
        <begin position="56"/>
        <end position="149"/>
    </location>
</feature>
<dbReference type="RefSeq" id="WP_208309070.1">
    <property type="nucleotide sequence ID" value="NZ_JAGETX010000019.1"/>
</dbReference>
<dbReference type="Proteomes" id="UP000670527">
    <property type="component" value="Unassembled WGS sequence"/>
</dbReference>
<evidence type="ECO:0000313" key="3">
    <source>
        <dbReference type="EMBL" id="MBO3272890.1"/>
    </source>
</evidence>
<dbReference type="EMBL" id="JAGETX010000019">
    <property type="protein sequence ID" value="MBO3272890.1"/>
    <property type="molecule type" value="Genomic_DNA"/>
</dbReference>
<gene>
    <name evidence="3" type="ORF">J4D97_19725</name>
</gene>
<feature type="chain" id="PRO_5047132740" evidence="2">
    <location>
        <begin position="20"/>
        <end position="149"/>
    </location>
</feature>
<protein>
    <submittedName>
        <fullName evidence="3">Uncharacterized protein</fullName>
    </submittedName>
</protein>
<feature type="signal peptide" evidence="2">
    <location>
        <begin position="1"/>
        <end position="19"/>
    </location>
</feature>
<comment type="caution">
    <text evidence="3">The sequence shown here is derived from an EMBL/GenBank/DDBJ whole genome shotgun (WGS) entry which is preliminary data.</text>
</comment>
<evidence type="ECO:0000256" key="1">
    <source>
        <dbReference type="SAM" id="MobiDB-lite"/>
    </source>
</evidence>
<accession>A0ABS3TGV5</accession>
<sequence>MNKSLMLAGLLLCSAPVLAQSPVKTTSAPVLEGKVAVPVSPVLPGEENLTARERVERDMLMPTRRSRAAALQTAEEVEETTTTPEVHGPAVPEEAPAALEPEAKPAAPAHHTTYHRRRTSSAHRSSTARKKTTTRKTTVHHTTARKRRR</sequence>
<name>A0ABS3TGV5_9BACT</name>
<evidence type="ECO:0000313" key="4">
    <source>
        <dbReference type="Proteomes" id="UP000670527"/>
    </source>
</evidence>
<keyword evidence="2" id="KW-0732">Signal</keyword>
<feature type="compositionally biased region" description="Low complexity" evidence="1">
    <location>
        <begin position="68"/>
        <end position="111"/>
    </location>
</feature>
<feature type="compositionally biased region" description="Basic residues" evidence="1">
    <location>
        <begin position="112"/>
        <end position="149"/>
    </location>
</feature>
<organism evidence="3 4">
    <name type="scientific">Hymenobacter defluvii</name>
    <dbReference type="NCBI Taxonomy" id="2054411"/>
    <lineage>
        <taxon>Bacteria</taxon>
        <taxon>Pseudomonadati</taxon>
        <taxon>Bacteroidota</taxon>
        <taxon>Cytophagia</taxon>
        <taxon>Cytophagales</taxon>
        <taxon>Hymenobacteraceae</taxon>
        <taxon>Hymenobacter</taxon>
    </lineage>
</organism>
<reference evidence="3 4" key="1">
    <citation type="submission" date="2021-03" db="EMBL/GenBank/DDBJ databases">
        <authorList>
            <person name="Kim M.K."/>
        </authorList>
    </citation>
    <scope>NUCLEOTIDE SEQUENCE [LARGE SCALE GENOMIC DNA]</scope>
    <source>
        <strain evidence="3 4">BT507</strain>
    </source>
</reference>
<keyword evidence="4" id="KW-1185">Reference proteome</keyword>
<evidence type="ECO:0000256" key="2">
    <source>
        <dbReference type="SAM" id="SignalP"/>
    </source>
</evidence>